<feature type="region of interest" description="Disordered" evidence="2">
    <location>
        <begin position="411"/>
        <end position="458"/>
    </location>
</feature>
<keyword evidence="3" id="KW-0812">Transmembrane</keyword>
<feature type="region of interest" description="Disordered" evidence="2">
    <location>
        <begin position="513"/>
        <end position="534"/>
    </location>
</feature>
<organism evidence="4 5">
    <name type="scientific">Diatrype stigma</name>
    <dbReference type="NCBI Taxonomy" id="117547"/>
    <lineage>
        <taxon>Eukaryota</taxon>
        <taxon>Fungi</taxon>
        <taxon>Dikarya</taxon>
        <taxon>Ascomycota</taxon>
        <taxon>Pezizomycotina</taxon>
        <taxon>Sordariomycetes</taxon>
        <taxon>Xylariomycetidae</taxon>
        <taxon>Xylariales</taxon>
        <taxon>Diatrypaceae</taxon>
        <taxon>Diatrype</taxon>
    </lineage>
</organism>
<evidence type="ECO:0000256" key="2">
    <source>
        <dbReference type="SAM" id="MobiDB-lite"/>
    </source>
</evidence>
<protein>
    <submittedName>
        <fullName evidence="4">Uncharacterized protein</fullName>
    </submittedName>
</protein>
<reference evidence="4 5" key="1">
    <citation type="submission" date="2024-02" db="EMBL/GenBank/DDBJ databases">
        <title>De novo assembly and annotation of 12 fungi associated with fruit tree decline syndrome in Ontario, Canada.</title>
        <authorList>
            <person name="Sulman M."/>
            <person name="Ellouze W."/>
            <person name="Ilyukhin E."/>
        </authorList>
    </citation>
    <scope>NUCLEOTIDE SEQUENCE [LARGE SCALE GENOMIC DNA]</scope>
    <source>
        <strain evidence="4 5">M11/M66-122</strain>
    </source>
</reference>
<feature type="coiled-coil region" evidence="1">
    <location>
        <begin position="586"/>
        <end position="616"/>
    </location>
</feature>
<feature type="compositionally biased region" description="Low complexity" evidence="2">
    <location>
        <begin position="412"/>
        <end position="455"/>
    </location>
</feature>
<dbReference type="AlphaFoldDB" id="A0AAN9UVD4"/>
<keyword evidence="1" id="KW-0175">Coiled coil</keyword>
<gene>
    <name evidence="4" type="ORF">SLS62_003445</name>
</gene>
<keyword evidence="3" id="KW-0472">Membrane</keyword>
<accession>A0AAN9UVD4</accession>
<proteinExistence type="predicted"/>
<feature type="compositionally biased region" description="Gly residues" evidence="2">
    <location>
        <begin position="621"/>
        <end position="639"/>
    </location>
</feature>
<comment type="caution">
    <text evidence="4">The sequence shown here is derived from an EMBL/GenBank/DDBJ whole genome shotgun (WGS) entry which is preliminary data.</text>
</comment>
<dbReference type="EMBL" id="JAKJXP020000019">
    <property type="protein sequence ID" value="KAK7754661.1"/>
    <property type="molecule type" value="Genomic_DNA"/>
</dbReference>
<feature type="region of interest" description="Disordered" evidence="2">
    <location>
        <begin position="619"/>
        <end position="665"/>
    </location>
</feature>
<feature type="region of interest" description="Disordered" evidence="2">
    <location>
        <begin position="472"/>
        <end position="492"/>
    </location>
</feature>
<evidence type="ECO:0000313" key="4">
    <source>
        <dbReference type="EMBL" id="KAK7754661.1"/>
    </source>
</evidence>
<feature type="compositionally biased region" description="Basic and acidic residues" evidence="2">
    <location>
        <begin position="650"/>
        <end position="665"/>
    </location>
</feature>
<keyword evidence="3" id="KW-1133">Transmembrane helix</keyword>
<evidence type="ECO:0000313" key="5">
    <source>
        <dbReference type="Proteomes" id="UP001320420"/>
    </source>
</evidence>
<name>A0AAN9UVD4_9PEZI</name>
<sequence>MLRQQQPRTLAGRLRLLAVRRRSSSPLLLFFSRSPSLPPAAPPSAATNNSNPAITPTAPATAVRFFTRPANLSTPRPQLPFLAVPLSAWRRNNNNKQQQQFRYLTTERKRWLAHEFLTAGKYTVSLWAILGLTVAIYWSLQQEWLERRYPTPHEWTYLTRARSRLARWAPDRTDVFATDWVQAGAYAKNVLERLEDPSLDGGALLPPRDDGEVGFDATAASEPWRRGYHQILMLCGRAAEHLDDQVVDTTRHLVFPAAQVRGPSNPHPAPIAAGSPPAPREEDCDRAYDPPEAYYGRVLATRGFSARQKMDAALAHAAWLEFKGAPEAAARMYERALALAVEGSGAARPGGPLLPYDEKTYVLRDDNSEEEGRKPSANVLASLTALATHKARGGDVEAALPILISILRARRSLPSPQQQQPRRKPSSSSAMAAVSSEVAFGGDTGTGTSSSSSSSPWTMENVSSLIKSVVLEPAYPPPPDDGSAPPARDPGELCEEAGLNLYIGEIIYAMSSKSTNSNSSSSSSKNGSRSGREDGLAWTREAVDLAEEQLHKLKLRGGGGSGNEAQAAEHAKKTCKDCLESGLTNWAAMVERLAREEKEKKEKERQEDKKVAAAAKSGWLGLWGDGNGSGSGSGSGSGGNRDAAGEEEENRSVGRWEAEEQVVRERTRRARDIIEELEAPKTGIAALVWA</sequence>
<keyword evidence="5" id="KW-1185">Reference proteome</keyword>
<evidence type="ECO:0000256" key="1">
    <source>
        <dbReference type="SAM" id="Coils"/>
    </source>
</evidence>
<feature type="compositionally biased region" description="Low complexity" evidence="2">
    <location>
        <begin position="513"/>
        <end position="529"/>
    </location>
</feature>
<dbReference type="Proteomes" id="UP001320420">
    <property type="component" value="Unassembled WGS sequence"/>
</dbReference>
<feature type="transmembrane region" description="Helical" evidence="3">
    <location>
        <begin position="119"/>
        <end position="140"/>
    </location>
</feature>
<evidence type="ECO:0000256" key="3">
    <source>
        <dbReference type="SAM" id="Phobius"/>
    </source>
</evidence>
<feature type="region of interest" description="Disordered" evidence="2">
    <location>
        <begin position="259"/>
        <end position="284"/>
    </location>
</feature>